<comment type="caution">
    <text evidence="2">The sequence shown here is derived from an EMBL/GenBank/DDBJ whole genome shotgun (WGS) entry which is preliminary data.</text>
</comment>
<protein>
    <submittedName>
        <fullName evidence="2">UBP-type zinc finger domain-containing protein</fullName>
    </submittedName>
</protein>
<dbReference type="RefSeq" id="WP_369206572.1">
    <property type="nucleotide sequence ID" value="NZ_JBFNXQ010000032.1"/>
</dbReference>
<sequence length="85" mass="9212">MTTCGHLDQIRDVTPDSTEGCSDCLAIGSGWVHLRECLTCGHVACCDSSPNRHATAHADGSGHPIVRSFEPGEAWRWCYPDQSLV</sequence>
<dbReference type="PROSITE" id="PS50271">
    <property type="entry name" value="ZF_UBP"/>
    <property type="match status" value="1"/>
</dbReference>
<accession>A0ABV3XG33</accession>
<proteinExistence type="predicted"/>
<dbReference type="SUPFAM" id="SSF57850">
    <property type="entry name" value="RING/U-box"/>
    <property type="match status" value="1"/>
</dbReference>
<dbReference type="Gene3D" id="3.30.40.10">
    <property type="entry name" value="Zinc/RING finger domain, C3HC4 (zinc finger)"/>
    <property type="match status" value="1"/>
</dbReference>
<dbReference type="InterPro" id="IPR013083">
    <property type="entry name" value="Znf_RING/FYVE/PHD"/>
</dbReference>
<gene>
    <name evidence="2" type="ORF">ABQ292_12035</name>
</gene>
<dbReference type="Proteomes" id="UP001560045">
    <property type="component" value="Unassembled WGS sequence"/>
</dbReference>
<feature type="domain" description="UBP-type" evidence="1">
    <location>
        <begin position="2"/>
        <end position="85"/>
    </location>
</feature>
<evidence type="ECO:0000313" key="2">
    <source>
        <dbReference type="EMBL" id="MEX5719088.1"/>
    </source>
</evidence>
<reference evidence="2 3" key="1">
    <citation type="submission" date="2024-06" db="EMBL/GenBank/DDBJ databases">
        <title>Draft genome sequence of Geodermatophilus badlandi, a novel member of the Geodermatophilaceae isolated from badland sedimentary rocks in the Red desert, Wyoming, USA.</title>
        <authorList>
            <person name="Ben Tekaya S."/>
            <person name="Nouioui I."/>
            <person name="Flores G.M."/>
            <person name="Shaal M.N."/>
            <person name="Bredoire F."/>
            <person name="Basile F."/>
            <person name="Van Diepen L."/>
            <person name="Ward N.L."/>
        </authorList>
    </citation>
    <scope>NUCLEOTIDE SEQUENCE [LARGE SCALE GENOMIC DNA]</scope>
    <source>
        <strain evidence="2 3">WL48A</strain>
    </source>
</reference>
<dbReference type="InterPro" id="IPR001607">
    <property type="entry name" value="Znf_UBP"/>
</dbReference>
<name>A0ABV3XG33_9ACTN</name>
<evidence type="ECO:0000259" key="1">
    <source>
        <dbReference type="PROSITE" id="PS50271"/>
    </source>
</evidence>
<organism evidence="2 3">
    <name type="scientific">Geodermatophilus maliterrae</name>
    <dbReference type="NCBI Taxonomy" id="3162531"/>
    <lineage>
        <taxon>Bacteria</taxon>
        <taxon>Bacillati</taxon>
        <taxon>Actinomycetota</taxon>
        <taxon>Actinomycetes</taxon>
        <taxon>Geodermatophilales</taxon>
        <taxon>Geodermatophilaceae</taxon>
        <taxon>Geodermatophilus</taxon>
    </lineage>
</organism>
<keyword evidence="3" id="KW-1185">Reference proteome</keyword>
<dbReference type="EMBL" id="JBFNXQ010000032">
    <property type="protein sequence ID" value="MEX5719088.1"/>
    <property type="molecule type" value="Genomic_DNA"/>
</dbReference>
<evidence type="ECO:0000313" key="3">
    <source>
        <dbReference type="Proteomes" id="UP001560045"/>
    </source>
</evidence>
<dbReference type="Pfam" id="PF02148">
    <property type="entry name" value="zf-UBP"/>
    <property type="match status" value="1"/>
</dbReference>